<keyword evidence="1" id="KW-1133">Transmembrane helix</keyword>
<dbReference type="Proteomes" id="UP000886520">
    <property type="component" value="Chromosome 21"/>
</dbReference>
<keyword evidence="1" id="KW-0472">Membrane</keyword>
<keyword evidence="3" id="KW-1185">Reference proteome</keyword>
<feature type="transmembrane region" description="Helical" evidence="1">
    <location>
        <begin position="7"/>
        <end position="23"/>
    </location>
</feature>
<sequence length="79" mass="8887">MQRCKRHLTNLVGHGMVAVVLVVEVHDLELDLKPIFIWCPTFMVILSLLTYHSMACLTKDVAEAANFNARSKEGPKHVV</sequence>
<proteinExistence type="predicted"/>
<name>A0A9D4Z729_ADICA</name>
<feature type="transmembrane region" description="Helical" evidence="1">
    <location>
        <begin position="35"/>
        <end position="51"/>
    </location>
</feature>
<reference evidence="2" key="1">
    <citation type="submission" date="2021-01" db="EMBL/GenBank/DDBJ databases">
        <title>Adiantum capillus-veneris genome.</title>
        <authorList>
            <person name="Fang Y."/>
            <person name="Liao Q."/>
        </authorList>
    </citation>
    <scope>NUCLEOTIDE SEQUENCE</scope>
    <source>
        <strain evidence="2">H3</strain>
        <tissue evidence="2">Leaf</tissue>
    </source>
</reference>
<evidence type="ECO:0000313" key="2">
    <source>
        <dbReference type="EMBL" id="KAI5063430.1"/>
    </source>
</evidence>
<dbReference type="AlphaFoldDB" id="A0A9D4Z729"/>
<comment type="caution">
    <text evidence="2">The sequence shown here is derived from an EMBL/GenBank/DDBJ whole genome shotgun (WGS) entry which is preliminary data.</text>
</comment>
<gene>
    <name evidence="2" type="ORF">GOP47_0021977</name>
</gene>
<accession>A0A9D4Z729</accession>
<organism evidence="2 3">
    <name type="scientific">Adiantum capillus-veneris</name>
    <name type="common">Maidenhair fern</name>
    <dbReference type="NCBI Taxonomy" id="13818"/>
    <lineage>
        <taxon>Eukaryota</taxon>
        <taxon>Viridiplantae</taxon>
        <taxon>Streptophyta</taxon>
        <taxon>Embryophyta</taxon>
        <taxon>Tracheophyta</taxon>
        <taxon>Polypodiopsida</taxon>
        <taxon>Polypodiidae</taxon>
        <taxon>Polypodiales</taxon>
        <taxon>Pteridineae</taxon>
        <taxon>Pteridaceae</taxon>
        <taxon>Vittarioideae</taxon>
        <taxon>Adiantum</taxon>
    </lineage>
</organism>
<protein>
    <submittedName>
        <fullName evidence="2">Uncharacterized protein</fullName>
    </submittedName>
</protein>
<keyword evidence="1" id="KW-0812">Transmembrane</keyword>
<evidence type="ECO:0000256" key="1">
    <source>
        <dbReference type="SAM" id="Phobius"/>
    </source>
</evidence>
<evidence type="ECO:0000313" key="3">
    <source>
        <dbReference type="Proteomes" id="UP000886520"/>
    </source>
</evidence>
<dbReference type="EMBL" id="JABFUD020000021">
    <property type="protein sequence ID" value="KAI5063430.1"/>
    <property type="molecule type" value="Genomic_DNA"/>
</dbReference>